<dbReference type="InterPro" id="IPR029017">
    <property type="entry name" value="Enolase-like_N"/>
</dbReference>
<dbReference type="InterPro" id="IPR018110">
    <property type="entry name" value="Mandel_Rmase/mucon_lact_enz_CS"/>
</dbReference>
<dbReference type="AlphaFoldDB" id="A0A8J4AA92"/>
<dbReference type="SFLD" id="SFLDG00179">
    <property type="entry name" value="mandelate_racemase"/>
    <property type="match status" value="1"/>
</dbReference>
<dbReference type="SUPFAM" id="SSF51604">
    <property type="entry name" value="Enolase C-terminal domain-like"/>
    <property type="match status" value="1"/>
</dbReference>
<keyword evidence="4" id="KW-1185">Reference proteome</keyword>
<accession>A0A8J4AA92</accession>
<dbReference type="SMART" id="SM00922">
    <property type="entry name" value="MR_MLE"/>
    <property type="match status" value="1"/>
</dbReference>
<dbReference type="GO" id="GO:0016829">
    <property type="term" value="F:lyase activity"/>
    <property type="evidence" value="ECO:0007669"/>
    <property type="project" value="UniProtKB-KW"/>
</dbReference>
<dbReference type="PROSITE" id="PS00908">
    <property type="entry name" value="MR_MLE_1"/>
    <property type="match status" value="1"/>
</dbReference>
<dbReference type="PANTHER" id="PTHR48080">
    <property type="entry name" value="D-GALACTONATE DEHYDRATASE-RELATED"/>
    <property type="match status" value="1"/>
</dbReference>
<reference evidence="4" key="1">
    <citation type="journal article" date="2021" name="Int. J. Syst. Evol. Microbiol.">
        <title>Actinocatenispora comari sp. nov., an endophytic actinomycete isolated from aerial parts of Comarum salesowianum.</title>
        <authorList>
            <person name="Oyunbileg N."/>
            <person name="Iizaka Y."/>
            <person name="Hamada M."/>
            <person name="Davaapurev B.O."/>
            <person name="Fukumoto A."/>
            <person name="Tsetseg B."/>
            <person name="Kato F."/>
            <person name="Tamura T."/>
            <person name="Batkhuu J."/>
            <person name="Anzai Y."/>
        </authorList>
    </citation>
    <scope>NUCLEOTIDE SEQUENCE [LARGE SCALE GENOMIC DNA]</scope>
    <source>
        <strain evidence="4">NUM-2625</strain>
    </source>
</reference>
<organism evidence="3 4">
    <name type="scientific">Actinocatenispora comari</name>
    <dbReference type="NCBI Taxonomy" id="2807577"/>
    <lineage>
        <taxon>Bacteria</taxon>
        <taxon>Bacillati</taxon>
        <taxon>Actinomycetota</taxon>
        <taxon>Actinomycetes</taxon>
        <taxon>Micromonosporales</taxon>
        <taxon>Micromonosporaceae</taxon>
        <taxon>Actinocatenispora</taxon>
    </lineage>
</organism>
<dbReference type="EMBL" id="BOPO01000053">
    <property type="protein sequence ID" value="GIL27866.1"/>
    <property type="molecule type" value="Genomic_DNA"/>
</dbReference>
<dbReference type="InterPro" id="IPR034593">
    <property type="entry name" value="DgoD-like"/>
</dbReference>
<dbReference type="Pfam" id="PF02746">
    <property type="entry name" value="MR_MLE_N"/>
    <property type="match status" value="1"/>
</dbReference>
<dbReference type="SUPFAM" id="SSF54826">
    <property type="entry name" value="Enolase N-terminal domain-like"/>
    <property type="match status" value="1"/>
</dbReference>
<evidence type="ECO:0000313" key="4">
    <source>
        <dbReference type="Proteomes" id="UP000614996"/>
    </source>
</evidence>
<dbReference type="RefSeq" id="WP_207125586.1">
    <property type="nucleotide sequence ID" value="NZ_BOPO01000053.1"/>
</dbReference>
<dbReference type="Proteomes" id="UP000614996">
    <property type="component" value="Unassembled WGS sequence"/>
</dbReference>
<protein>
    <submittedName>
        <fullName evidence="3">Enolase</fullName>
    </submittedName>
</protein>
<name>A0A8J4AA92_9ACTN</name>
<dbReference type="PANTHER" id="PTHR48080:SF2">
    <property type="entry name" value="D-GALACTONATE DEHYDRATASE"/>
    <property type="match status" value="1"/>
</dbReference>
<evidence type="ECO:0000313" key="3">
    <source>
        <dbReference type="EMBL" id="GIL27866.1"/>
    </source>
</evidence>
<dbReference type="CDD" id="cd03316">
    <property type="entry name" value="MR_like"/>
    <property type="match status" value="1"/>
</dbReference>
<dbReference type="Gene3D" id="3.20.20.120">
    <property type="entry name" value="Enolase-like C-terminal domain"/>
    <property type="match status" value="1"/>
</dbReference>
<evidence type="ECO:0000256" key="1">
    <source>
        <dbReference type="ARBA" id="ARBA00023239"/>
    </source>
</evidence>
<dbReference type="SFLD" id="SFLDS00001">
    <property type="entry name" value="Enolase"/>
    <property type="match status" value="1"/>
</dbReference>
<gene>
    <name evidence="3" type="ORF">NUM_31200</name>
</gene>
<keyword evidence="1" id="KW-0456">Lyase</keyword>
<evidence type="ECO:0000259" key="2">
    <source>
        <dbReference type="SMART" id="SM00922"/>
    </source>
</evidence>
<comment type="caution">
    <text evidence="3">The sequence shown here is derived from an EMBL/GenBank/DDBJ whole genome shotgun (WGS) entry which is preliminary data.</text>
</comment>
<dbReference type="InterPro" id="IPR029065">
    <property type="entry name" value="Enolase_C-like"/>
</dbReference>
<proteinExistence type="predicted"/>
<dbReference type="InterPro" id="IPR013341">
    <property type="entry name" value="Mandelate_racemase_N_dom"/>
</dbReference>
<dbReference type="Pfam" id="PF13378">
    <property type="entry name" value="MR_MLE_C"/>
    <property type="match status" value="1"/>
</dbReference>
<dbReference type="Gene3D" id="3.30.390.10">
    <property type="entry name" value="Enolase-like, N-terminal domain"/>
    <property type="match status" value="1"/>
</dbReference>
<sequence length="394" mass="41587">MKVTAVEAIPLRARPAETYWGARTWSADSGADIGGYPTPARRRYVYSATIDTCLVRVESDDGVVGWGECKAPVAPEVAAELVEQLLAPIALGTELSDVTVTWERMYAGMRVRGHASGFWLEALAGVDIALWDAWARTLGQPLHALLGGAFRRAVPVYASGIPARPIVGAAADELRAEAEGLRDAGWPAVKVAIGVDPRSDLESVRIVRDAFGPAGQVFADAAGAYDVRQALAVGRGLAELGVGFFEMPIPPENVHGYRELAARLDIPLALDSLTGRAQALEFLRADALHILQPDVCRAGGITEAMRIAALADAFGAQATPHVSIGSAVHFAASLQCAAALPNISIMEHWIGTNPLATVAPDLDTPSAGVRRVPGTPGLGVTVDEATVRTMRSRR</sequence>
<dbReference type="GO" id="GO:0009063">
    <property type="term" value="P:amino acid catabolic process"/>
    <property type="evidence" value="ECO:0007669"/>
    <property type="project" value="InterPro"/>
</dbReference>
<dbReference type="InterPro" id="IPR013342">
    <property type="entry name" value="Mandelate_racemase_C"/>
</dbReference>
<dbReference type="InterPro" id="IPR036849">
    <property type="entry name" value="Enolase-like_C_sf"/>
</dbReference>
<feature type="domain" description="Mandelate racemase/muconate lactonizing enzyme C-terminal" evidence="2">
    <location>
        <begin position="171"/>
        <end position="267"/>
    </location>
</feature>